<protein>
    <submittedName>
        <fullName evidence="1">Uncharacterized protein</fullName>
    </submittedName>
</protein>
<reference evidence="1 2" key="1">
    <citation type="journal article" date="2003" name="Proc. Natl. Acad. Sci. U.S.A.">
        <title>Complete genome sequence and analysis of Wolinella succinogenes.</title>
        <authorList>
            <person name="Baar C."/>
            <person name="Eppinger M."/>
            <person name="Raddatz G."/>
            <person name="Simon JM."/>
            <person name="Lanz C."/>
            <person name="Klimmek O."/>
            <person name="Nandakumar R."/>
            <person name="Gross R."/>
            <person name="Rosinus A."/>
            <person name="Keller H."/>
            <person name="Jagtap P."/>
            <person name="Linke B."/>
            <person name="Meyer F."/>
            <person name="Lederer H."/>
            <person name="Schuster S.C."/>
        </authorList>
    </citation>
    <scope>NUCLEOTIDE SEQUENCE [LARGE SCALE GENOMIC DNA]</scope>
    <source>
        <strain evidence="2">ATCC 29543 / DSM 1740 / CCUG 13145 / JCM 31913 / LMG 7466 / NCTC 11488 / FDC 602W</strain>
    </source>
</reference>
<organism evidence="2">
    <name type="scientific">Wolinella succinogenes (strain ATCC 29543 / DSM 1740 / CCUG 13145 / JCM 31913 / LMG 7466 / NCTC 11488 / FDC 602W)</name>
    <name type="common">Vibrio succinogenes</name>
    <dbReference type="NCBI Taxonomy" id="273121"/>
    <lineage>
        <taxon>Bacteria</taxon>
        <taxon>Pseudomonadati</taxon>
        <taxon>Campylobacterota</taxon>
        <taxon>Epsilonproteobacteria</taxon>
        <taxon>Campylobacterales</taxon>
        <taxon>Helicobacteraceae</taxon>
        <taxon>Wolinella</taxon>
    </lineage>
</organism>
<dbReference type="STRING" id="273121.WS0540"/>
<gene>
    <name evidence="1" type="ordered locus">WS0540</name>
</gene>
<keyword evidence="2" id="KW-1185">Reference proteome</keyword>
<name>Q7MSE1_WOLSU</name>
<dbReference type="KEGG" id="wsu:WS0540"/>
<evidence type="ECO:0000313" key="2">
    <source>
        <dbReference type="Proteomes" id="UP000000422"/>
    </source>
</evidence>
<accession>Q7MSE1</accession>
<dbReference type="AlphaFoldDB" id="Q7MSE1"/>
<dbReference type="Proteomes" id="UP000000422">
    <property type="component" value="Chromosome"/>
</dbReference>
<dbReference type="HOGENOM" id="CLU_1958691_0_0_7"/>
<dbReference type="EMBL" id="BX571658">
    <property type="protein sequence ID" value="CAE09675.1"/>
    <property type="molecule type" value="Genomic_DNA"/>
</dbReference>
<proteinExistence type="predicted"/>
<sequence>MRIFFLLGVALALSFGAQPDTLDRLYGKIVSFERQGITLEEMRRAPDPFAYRFSQEVMEEGERVETPRVAAIFGGKAKIGERWLRQGESYGGWKVLLIERDRVRLESPLGERRYYPLYESKDLKVEKR</sequence>
<dbReference type="RefSeq" id="WP_011138475.1">
    <property type="nucleotide sequence ID" value="NC_005090.1"/>
</dbReference>
<evidence type="ECO:0000313" key="1">
    <source>
        <dbReference type="EMBL" id="CAE09675.1"/>
    </source>
</evidence>